<dbReference type="InterPro" id="IPR029028">
    <property type="entry name" value="Alpha/beta_knot_MTases"/>
</dbReference>
<dbReference type="InterPro" id="IPR004384">
    <property type="entry name" value="RNA_MeTrfase_TrmJ/LasT"/>
</dbReference>
<comment type="similarity">
    <text evidence="1">Belongs to the class IV-like SAM-binding methyltransferase superfamily. RNA methyltransferase TrmH family.</text>
</comment>
<dbReference type="InterPro" id="IPR029026">
    <property type="entry name" value="tRNA_m1G_MTases_N"/>
</dbReference>
<dbReference type="GO" id="GO:0002128">
    <property type="term" value="P:tRNA nucleoside ribose methylation"/>
    <property type="evidence" value="ECO:0007669"/>
    <property type="project" value="TreeGrafter"/>
</dbReference>
<dbReference type="PANTHER" id="PTHR42786:SF6">
    <property type="entry name" value="TRNA_RRNA METHYLTRANSFERASE SPOU TYPE DOMAIN-CONTAINING PROTEIN"/>
    <property type="match status" value="1"/>
</dbReference>
<evidence type="ECO:0000256" key="1">
    <source>
        <dbReference type="ARBA" id="ARBA00007228"/>
    </source>
</evidence>
<gene>
    <name evidence="6" type="ORF">PCAR00345_LOCUS40867</name>
</gene>
<dbReference type="GO" id="GO:0003723">
    <property type="term" value="F:RNA binding"/>
    <property type="evidence" value="ECO:0007669"/>
    <property type="project" value="InterPro"/>
</dbReference>
<proteinExistence type="inferred from homology"/>
<evidence type="ECO:0000256" key="4">
    <source>
        <dbReference type="ARBA" id="ARBA00022691"/>
    </source>
</evidence>
<protein>
    <recommendedName>
        <fullName evidence="5">tRNA/rRNA methyltransferase SpoU type domain-containing protein</fullName>
    </recommendedName>
</protein>
<keyword evidence="3" id="KW-0808">Transferase</keyword>
<evidence type="ECO:0000259" key="5">
    <source>
        <dbReference type="Pfam" id="PF00588"/>
    </source>
</evidence>
<dbReference type="GO" id="GO:0008173">
    <property type="term" value="F:RNA methyltransferase activity"/>
    <property type="evidence" value="ECO:0007669"/>
    <property type="project" value="InterPro"/>
</dbReference>
<reference evidence="6" key="1">
    <citation type="submission" date="2021-01" db="EMBL/GenBank/DDBJ databases">
        <authorList>
            <person name="Corre E."/>
            <person name="Pelletier E."/>
            <person name="Niang G."/>
            <person name="Scheremetjew M."/>
            <person name="Finn R."/>
            <person name="Kale V."/>
            <person name="Holt S."/>
            <person name="Cochrane G."/>
            <person name="Meng A."/>
            <person name="Brown T."/>
            <person name="Cohen L."/>
        </authorList>
    </citation>
    <scope>NUCLEOTIDE SEQUENCE</scope>
    <source>
        <strain evidence="6">CCMP645</strain>
    </source>
</reference>
<organism evidence="6">
    <name type="scientific">Chrysotila carterae</name>
    <name type="common">Marine alga</name>
    <name type="synonym">Syracosphaera carterae</name>
    <dbReference type="NCBI Taxonomy" id="13221"/>
    <lineage>
        <taxon>Eukaryota</taxon>
        <taxon>Haptista</taxon>
        <taxon>Haptophyta</taxon>
        <taxon>Prymnesiophyceae</taxon>
        <taxon>Isochrysidales</taxon>
        <taxon>Isochrysidaceae</taxon>
        <taxon>Chrysotila</taxon>
    </lineage>
</organism>
<keyword evidence="2" id="KW-0489">Methyltransferase</keyword>
<dbReference type="Gene3D" id="3.40.1280.10">
    <property type="match status" value="1"/>
</dbReference>
<keyword evidence="4" id="KW-0949">S-adenosyl-L-methionine</keyword>
<name>A0A7S4FD36_CHRCT</name>
<dbReference type="InterPro" id="IPR001537">
    <property type="entry name" value="SpoU_MeTrfase"/>
</dbReference>
<dbReference type="Pfam" id="PF00588">
    <property type="entry name" value="SpoU_methylase"/>
    <property type="match status" value="1"/>
</dbReference>
<dbReference type="SUPFAM" id="SSF75217">
    <property type="entry name" value="alpha/beta knot"/>
    <property type="match status" value="1"/>
</dbReference>
<evidence type="ECO:0000256" key="3">
    <source>
        <dbReference type="ARBA" id="ARBA00022679"/>
    </source>
</evidence>
<dbReference type="PANTHER" id="PTHR42786">
    <property type="entry name" value="TRNA/RRNA METHYLTRANSFERASE"/>
    <property type="match status" value="1"/>
</dbReference>
<dbReference type="EMBL" id="HBIZ01066692">
    <property type="protein sequence ID" value="CAE0788159.1"/>
    <property type="molecule type" value="Transcribed_RNA"/>
</dbReference>
<feature type="domain" description="tRNA/rRNA methyltransferase SpoU type" evidence="5">
    <location>
        <begin position="1"/>
        <end position="91"/>
    </location>
</feature>
<accession>A0A7S4FD36</accession>
<dbReference type="AlphaFoldDB" id="A0A7S4FD36"/>
<dbReference type="GO" id="GO:0005829">
    <property type="term" value="C:cytosol"/>
    <property type="evidence" value="ECO:0007669"/>
    <property type="project" value="TreeGrafter"/>
</dbReference>
<evidence type="ECO:0000256" key="2">
    <source>
        <dbReference type="ARBA" id="ARBA00022603"/>
    </source>
</evidence>
<evidence type="ECO:0000313" key="6">
    <source>
        <dbReference type="EMBL" id="CAE0788159.1"/>
    </source>
</evidence>
<sequence length="111" mass="12395">MKTWRHVPAFRYADWDAFCAVCPHATPWVAIEMGGTPLDDFVHPDRAIYLLGAEDHGLPAAIVRACAYSVSLDAVREASYNVAVAGSIVMYDRARKRRQQVPFPGTLDTFR</sequence>